<dbReference type="AlphaFoldDB" id="A0A9N9K521"/>
<feature type="non-terminal residue" evidence="1">
    <location>
        <position position="1"/>
    </location>
</feature>
<protein>
    <submittedName>
        <fullName evidence="1">16402_t:CDS:1</fullName>
    </submittedName>
</protein>
<comment type="caution">
    <text evidence="1">The sequence shown here is derived from an EMBL/GenBank/DDBJ whole genome shotgun (WGS) entry which is preliminary data.</text>
</comment>
<accession>A0A9N9K521</accession>
<name>A0A9N9K521_9GLOM</name>
<sequence>EDLTNILLTAKSEKELVKKLKVLCLQKGWYNVKNNLEYIKGLISIYKEKRKESPEWK</sequence>
<dbReference type="Proteomes" id="UP000789405">
    <property type="component" value="Unassembled WGS sequence"/>
</dbReference>
<proteinExistence type="predicted"/>
<feature type="non-terminal residue" evidence="1">
    <location>
        <position position="57"/>
    </location>
</feature>
<reference evidence="1" key="1">
    <citation type="submission" date="2021-06" db="EMBL/GenBank/DDBJ databases">
        <authorList>
            <person name="Kallberg Y."/>
            <person name="Tangrot J."/>
            <person name="Rosling A."/>
        </authorList>
    </citation>
    <scope>NUCLEOTIDE SEQUENCE</scope>
    <source>
        <strain evidence="1">MA453B</strain>
    </source>
</reference>
<organism evidence="1 2">
    <name type="scientific">Dentiscutata erythropus</name>
    <dbReference type="NCBI Taxonomy" id="1348616"/>
    <lineage>
        <taxon>Eukaryota</taxon>
        <taxon>Fungi</taxon>
        <taxon>Fungi incertae sedis</taxon>
        <taxon>Mucoromycota</taxon>
        <taxon>Glomeromycotina</taxon>
        <taxon>Glomeromycetes</taxon>
        <taxon>Diversisporales</taxon>
        <taxon>Gigasporaceae</taxon>
        <taxon>Dentiscutata</taxon>
    </lineage>
</organism>
<keyword evidence="2" id="KW-1185">Reference proteome</keyword>
<dbReference type="EMBL" id="CAJVPY010046557">
    <property type="protein sequence ID" value="CAG8810622.1"/>
    <property type="molecule type" value="Genomic_DNA"/>
</dbReference>
<gene>
    <name evidence="1" type="ORF">DERYTH_LOCUS25332</name>
</gene>
<evidence type="ECO:0000313" key="1">
    <source>
        <dbReference type="EMBL" id="CAG8810622.1"/>
    </source>
</evidence>
<evidence type="ECO:0000313" key="2">
    <source>
        <dbReference type="Proteomes" id="UP000789405"/>
    </source>
</evidence>